<proteinExistence type="inferred from homology"/>
<dbReference type="EMBL" id="AZYO01000001">
    <property type="protein sequence ID" value="KOS58188.1"/>
    <property type="molecule type" value="Genomic_DNA"/>
</dbReference>
<organism evidence="4 5">
    <name type="scientific">Rhodococcus rhodochrous KG-21</name>
    <dbReference type="NCBI Taxonomy" id="1441923"/>
    <lineage>
        <taxon>Bacteria</taxon>
        <taxon>Bacillati</taxon>
        <taxon>Actinomycetota</taxon>
        <taxon>Actinomycetes</taxon>
        <taxon>Mycobacteriales</taxon>
        <taxon>Nocardiaceae</taxon>
        <taxon>Rhodococcus</taxon>
    </lineage>
</organism>
<dbReference type="AlphaFoldDB" id="A0A0M8PTD7"/>
<keyword evidence="2" id="KW-0560">Oxidoreductase</keyword>
<dbReference type="SUPFAM" id="SSF51735">
    <property type="entry name" value="NAD(P)-binding Rossmann-fold domains"/>
    <property type="match status" value="1"/>
</dbReference>
<protein>
    <submittedName>
        <fullName evidence="4">Oxidoreductase</fullName>
    </submittedName>
</protein>
<dbReference type="RefSeq" id="WP_054370931.1">
    <property type="nucleotide sequence ID" value="NZ_AZYO01000001.1"/>
</dbReference>
<dbReference type="SMART" id="SM00822">
    <property type="entry name" value="PKS_KR"/>
    <property type="match status" value="1"/>
</dbReference>
<dbReference type="InterPro" id="IPR057326">
    <property type="entry name" value="KR_dom"/>
</dbReference>
<evidence type="ECO:0000313" key="5">
    <source>
        <dbReference type="Proteomes" id="UP000037712"/>
    </source>
</evidence>
<dbReference type="CDD" id="cd05233">
    <property type="entry name" value="SDR_c"/>
    <property type="match status" value="1"/>
</dbReference>
<reference evidence="5" key="2">
    <citation type="submission" date="2015-01" db="EMBL/GenBank/DDBJ databases">
        <title>Draft genome sequence of potential hydrocarbon metabolising strain of Rhodococcus rhodochrous.</title>
        <authorList>
            <person name="Aggarwal R.K."/>
            <person name="Dawar C."/>
        </authorList>
    </citation>
    <scope>NUCLEOTIDE SEQUENCE [LARGE SCALE GENOMIC DNA]</scope>
    <source>
        <strain evidence="5">KG-21</strain>
    </source>
</reference>
<comment type="caution">
    <text evidence="4">The sequence shown here is derived from an EMBL/GenBank/DDBJ whole genome shotgun (WGS) entry which is preliminary data.</text>
</comment>
<accession>A0A0M8PTD7</accession>
<name>A0A0M8PTD7_RHORH</name>
<dbReference type="Gene3D" id="3.40.50.720">
    <property type="entry name" value="NAD(P)-binding Rossmann-like Domain"/>
    <property type="match status" value="1"/>
</dbReference>
<dbReference type="GO" id="GO:0016491">
    <property type="term" value="F:oxidoreductase activity"/>
    <property type="evidence" value="ECO:0007669"/>
    <property type="project" value="UniProtKB-KW"/>
</dbReference>
<reference evidence="4 5" key="1">
    <citation type="journal article" date="2015" name="Genome Announc.">
        <title>Draft Genome Sequence of Rhodococcus rhodochrous Strain KG-21, a Soil Isolate from Oil Fields of Krishna-Godavari Basin, India.</title>
        <authorList>
            <person name="Dawar C."/>
            <person name="Aggarwal R.K."/>
        </authorList>
    </citation>
    <scope>NUCLEOTIDE SEQUENCE [LARGE SCALE GENOMIC DNA]</scope>
    <source>
        <strain evidence="4 5">KG-21</strain>
    </source>
</reference>
<dbReference type="PRINTS" id="PR00080">
    <property type="entry name" value="SDRFAMILY"/>
</dbReference>
<dbReference type="InterPro" id="IPR002347">
    <property type="entry name" value="SDR_fam"/>
</dbReference>
<dbReference type="PANTHER" id="PTHR43639">
    <property type="entry name" value="OXIDOREDUCTASE, SHORT-CHAIN DEHYDROGENASE/REDUCTASE FAMILY (AFU_ORTHOLOGUE AFUA_5G02870)"/>
    <property type="match status" value="1"/>
</dbReference>
<gene>
    <name evidence="4" type="ORF">Z051_01085</name>
</gene>
<dbReference type="PATRIC" id="fig|1441923.3.peg.244"/>
<comment type="similarity">
    <text evidence="1">Belongs to the short-chain dehydrogenases/reductases (SDR) family.</text>
</comment>
<dbReference type="PRINTS" id="PR00081">
    <property type="entry name" value="GDHRDH"/>
</dbReference>
<feature type="domain" description="Ketoreductase" evidence="3">
    <location>
        <begin position="10"/>
        <end position="179"/>
    </location>
</feature>
<dbReference type="InterPro" id="IPR036291">
    <property type="entry name" value="NAD(P)-bd_dom_sf"/>
</dbReference>
<dbReference type="Pfam" id="PF13561">
    <property type="entry name" value="adh_short_C2"/>
    <property type="match status" value="1"/>
</dbReference>
<evidence type="ECO:0000256" key="1">
    <source>
        <dbReference type="ARBA" id="ARBA00006484"/>
    </source>
</evidence>
<dbReference type="FunFam" id="3.40.50.720:FF:000084">
    <property type="entry name" value="Short-chain dehydrogenase reductase"/>
    <property type="match status" value="1"/>
</dbReference>
<sequence length="254" mass="25912">MTATTTPDRPTALVTGAGRGIGRAIVLRLAQEGYACVVVDLDADAAEKVAAEVGGRAVGLDVTDSTAVSELAVTITRLDALVNNAGIFPPAPIAEVPLEQFRAVMDVNVLGPLNLIQAFLPQLGAARGAVVNIASTAAKAPVPGTAAYSPSKAALISLTKLCAVELASTGVRFNAIGPGGVQTEGTASVSADPEREARFNALLPVGRRALPDDIADVVPFLVGPDARYVTGQVIYVDGGLTESTISFLRAAQRG</sequence>
<dbReference type="PANTHER" id="PTHR43639:SF1">
    <property type="entry name" value="SHORT-CHAIN DEHYDROGENASE_REDUCTASE FAMILY PROTEIN"/>
    <property type="match status" value="1"/>
</dbReference>
<evidence type="ECO:0000259" key="3">
    <source>
        <dbReference type="SMART" id="SM00822"/>
    </source>
</evidence>
<dbReference type="Proteomes" id="UP000037712">
    <property type="component" value="Unassembled WGS sequence"/>
</dbReference>
<evidence type="ECO:0000256" key="2">
    <source>
        <dbReference type="ARBA" id="ARBA00023002"/>
    </source>
</evidence>
<evidence type="ECO:0000313" key="4">
    <source>
        <dbReference type="EMBL" id="KOS58188.1"/>
    </source>
</evidence>